<dbReference type="Proteomes" id="UP000835052">
    <property type="component" value="Unassembled WGS sequence"/>
</dbReference>
<gene>
    <name evidence="3" type="ORF">CAUJ_LOCUS237</name>
</gene>
<name>A0A8S1GN56_9PELO</name>
<sequence length="309" mass="33478">MPLLILALLIPVALSCLPGGIGSNCGCSQCPCGTSSPSLNYGAHYQPSYAAPIPGPNLAAPSSYQGHYASPVLQQDLGNRSPSGSRLVNPDYYGRAPLSFPGETPQYPPVPSSNHISSFTTAPTQEVAVYAEQMTLSHTSLPASDDVTPKNPFLSNTNDSLQNAPRIQQIEVSPSQATSSEDSYGASPPSRHHSGVNGTKTYTTYYNQVCTGEWMAKAEKETILSATKKCAVLGCVAANALPDSFGTYTVNFLSTGTGRINRKGYYCLSSKRQLMKSRKVIKRFEELDATEKTERVRRLLWRRRQMARS</sequence>
<protein>
    <submittedName>
        <fullName evidence="3">Uncharacterized protein</fullName>
    </submittedName>
</protein>
<feature type="compositionally biased region" description="Polar residues" evidence="1">
    <location>
        <begin position="153"/>
        <end position="182"/>
    </location>
</feature>
<reference evidence="3" key="1">
    <citation type="submission" date="2020-10" db="EMBL/GenBank/DDBJ databases">
        <authorList>
            <person name="Kikuchi T."/>
        </authorList>
    </citation>
    <scope>NUCLEOTIDE SEQUENCE</scope>
    <source>
        <strain evidence="3">NKZ352</strain>
    </source>
</reference>
<accession>A0A8S1GN56</accession>
<dbReference type="AlphaFoldDB" id="A0A8S1GN56"/>
<evidence type="ECO:0000256" key="2">
    <source>
        <dbReference type="SAM" id="SignalP"/>
    </source>
</evidence>
<proteinExistence type="predicted"/>
<feature type="region of interest" description="Disordered" evidence="1">
    <location>
        <begin position="140"/>
        <end position="198"/>
    </location>
</feature>
<evidence type="ECO:0000313" key="4">
    <source>
        <dbReference type="Proteomes" id="UP000835052"/>
    </source>
</evidence>
<feature type="chain" id="PRO_5035724959" evidence="2">
    <location>
        <begin position="16"/>
        <end position="309"/>
    </location>
</feature>
<evidence type="ECO:0000256" key="1">
    <source>
        <dbReference type="SAM" id="MobiDB-lite"/>
    </source>
</evidence>
<feature type="signal peptide" evidence="2">
    <location>
        <begin position="1"/>
        <end position="15"/>
    </location>
</feature>
<dbReference type="EMBL" id="CAJGYM010000001">
    <property type="protein sequence ID" value="CAD6184318.1"/>
    <property type="molecule type" value="Genomic_DNA"/>
</dbReference>
<comment type="caution">
    <text evidence="3">The sequence shown here is derived from an EMBL/GenBank/DDBJ whole genome shotgun (WGS) entry which is preliminary data.</text>
</comment>
<keyword evidence="4" id="KW-1185">Reference proteome</keyword>
<organism evidence="3 4">
    <name type="scientific">Caenorhabditis auriculariae</name>
    <dbReference type="NCBI Taxonomy" id="2777116"/>
    <lineage>
        <taxon>Eukaryota</taxon>
        <taxon>Metazoa</taxon>
        <taxon>Ecdysozoa</taxon>
        <taxon>Nematoda</taxon>
        <taxon>Chromadorea</taxon>
        <taxon>Rhabditida</taxon>
        <taxon>Rhabditina</taxon>
        <taxon>Rhabditomorpha</taxon>
        <taxon>Rhabditoidea</taxon>
        <taxon>Rhabditidae</taxon>
        <taxon>Peloderinae</taxon>
        <taxon>Caenorhabditis</taxon>
    </lineage>
</organism>
<evidence type="ECO:0000313" key="3">
    <source>
        <dbReference type="EMBL" id="CAD6184318.1"/>
    </source>
</evidence>
<dbReference type="OrthoDB" id="5852424at2759"/>
<keyword evidence="2" id="KW-0732">Signal</keyword>